<evidence type="ECO:0000313" key="6">
    <source>
        <dbReference type="EMBL" id="CAH0516520.1"/>
    </source>
</evidence>
<organism evidence="5 8">
    <name type="scientific">Peronospora belbahrii</name>
    <dbReference type="NCBI Taxonomy" id="622444"/>
    <lineage>
        <taxon>Eukaryota</taxon>
        <taxon>Sar</taxon>
        <taxon>Stramenopiles</taxon>
        <taxon>Oomycota</taxon>
        <taxon>Peronosporomycetes</taxon>
        <taxon>Peronosporales</taxon>
        <taxon>Peronosporaceae</taxon>
        <taxon>Peronospora</taxon>
    </lineage>
</organism>
<dbReference type="EMBL" id="CAKLCB010000172">
    <property type="protein sequence ID" value="CAH0516520.1"/>
    <property type="molecule type" value="Genomic_DNA"/>
</dbReference>
<dbReference type="Proteomes" id="UP001160483">
    <property type="component" value="Unassembled WGS sequence"/>
</dbReference>
<dbReference type="PANTHER" id="PTHR13213">
    <property type="entry name" value="MYB-BINDING PROTEIN 1A FAMILY MEMBER"/>
    <property type="match status" value="1"/>
</dbReference>
<name>A0AAU9L4D8_9STRA</name>
<evidence type="ECO:0000313" key="8">
    <source>
        <dbReference type="Proteomes" id="UP001160483"/>
    </source>
</evidence>
<gene>
    <name evidence="6" type="ORF">PBS001_LOCUS3185</name>
    <name evidence="5" type="ORF">PBS003_LOCUS8068</name>
</gene>
<keyword evidence="3" id="KW-0539">Nucleus</keyword>
<dbReference type="GO" id="GO:0005730">
    <property type="term" value="C:nucleolus"/>
    <property type="evidence" value="ECO:0007669"/>
    <property type="project" value="InterPro"/>
</dbReference>
<feature type="compositionally biased region" description="Acidic residues" evidence="4">
    <location>
        <begin position="1173"/>
        <end position="1188"/>
    </location>
</feature>
<reference evidence="5 7" key="1">
    <citation type="submission" date="2021-11" db="EMBL/GenBank/DDBJ databases">
        <authorList>
            <person name="Islam A."/>
            <person name="Islam S."/>
            <person name="Flora M.S."/>
            <person name="Rahman M."/>
            <person name="Ziaur R.M."/>
            <person name="Epstein J.H."/>
            <person name="Hassan M."/>
            <person name="Klassen M."/>
            <person name="Woodard K."/>
            <person name="Webb A."/>
            <person name="Webby R.J."/>
            <person name="El Zowalaty M.E."/>
        </authorList>
    </citation>
    <scope>NUCLEOTIDE SEQUENCE</scope>
    <source>
        <strain evidence="6">Pbs1</strain>
        <strain evidence="5">Pbs3</strain>
    </source>
</reference>
<comment type="subcellular location">
    <subcellularLocation>
        <location evidence="1">Nucleus</location>
    </subcellularLocation>
</comment>
<feature type="region of interest" description="Disordered" evidence="4">
    <location>
        <begin position="751"/>
        <end position="785"/>
    </location>
</feature>
<feature type="compositionally biased region" description="Acidic residues" evidence="4">
    <location>
        <begin position="769"/>
        <end position="785"/>
    </location>
</feature>
<evidence type="ECO:0000313" key="5">
    <source>
        <dbReference type="EMBL" id="CAH0481462.1"/>
    </source>
</evidence>
<dbReference type="Proteomes" id="UP001158986">
    <property type="component" value="Unassembled WGS sequence"/>
</dbReference>
<comment type="similarity">
    <text evidence="2">Belongs to the MYBBP1A family.</text>
</comment>
<evidence type="ECO:0000256" key="3">
    <source>
        <dbReference type="ARBA" id="ARBA00023242"/>
    </source>
</evidence>
<dbReference type="InterPro" id="IPR016024">
    <property type="entry name" value="ARM-type_fold"/>
</dbReference>
<evidence type="ECO:0008006" key="9">
    <source>
        <dbReference type="Google" id="ProtNLM"/>
    </source>
</evidence>
<comment type="caution">
    <text evidence="5">The sequence shown here is derived from an EMBL/GenBank/DDBJ whole genome shotgun (WGS) entry which is preliminary data.</text>
</comment>
<dbReference type="SUPFAM" id="SSF48371">
    <property type="entry name" value="ARM repeat"/>
    <property type="match status" value="1"/>
</dbReference>
<dbReference type="PANTHER" id="PTHR13213:SF2">
    <property type="entry name" value="MYB-BINDING PROTEIN 1A"/>
    <property type="match status" value="1"/>
</dbReference>
<feature type="compositionally biased region" description="Basic residues" evidence="4">
    <location>
        <begin position="1193"/>
        <end position="1222"/>
    </location>
</feature>
<dbReference type="GO" id="GO:0003677">
    <property type="term" value="F:DNA binding"/>
    <property type="evidence" value="ECO:0007669"/>
    <property type="project" value="InterPro"/>
</dbReference>
<dbReference type="EMBL" id="CAKKTJ010000329">
    <property type="protein sequence ID" value="CAH0481462.1"/>
    <property type="molecule type" value="Genomic_DNA"/>
</dbReference>
<evidence type="ECO:0000313" key="7">
    <source>
        <dbReference type="Proteomes" id="UP001158986"/>
    </source>
</evidence>
<protein>
    <recommendedName>
        <fullName evidence="9">Ribosomal RNA-processing protein 12-like conserved domain-containing protein</fullName>
    </recommendedName>
</protein>
<dbReference type="GO" id="GO:0006355">
    <property type="term" value="P:regulation of DNA-templated transcription"/>
    <property type="evidence" value="ECO:0007669"/>
    <property type="project" value="InterPro"/>
</dbReference>
<evidence type="ECO:0000256" key="4">
    <source>
        <dbReference type="SAM" id="MobiDB-lite"/>
    </source>
</evidence>
<dbReference type="Pfam" id="PF04931">
    <property type="entry name" value="DNA_pol_phi"/>
    <property type="match status" value="1"/>
</dbReference>
<keyword evidence="7" id="KW-1185">Reference proteome</keyword>
<proteinExistence type="inferred from homology"/>
<evidence type="ECO:0000256" key="2">
    <source>
        <dbReference type="ARBA" id="ARBA00006809"/>
    </source>
</evidence>
<feature type="region of interest" description="Disordered" evidence="4">
    <location>
        <begin position="1167"/>
        <end position="1222"/>
    </location>
</feature>
<dbReference type="AlphaFoldDB" id="A0AAU9L4D8"/>
<dbReference type="InterPro" id="IPR007015">
    <property type="entry name" value="DNA_pol_V/MYBBP1A"/>
</dbReference>
<evidence type="ECO:0000256" key="1">
    <source>
        <dbReference type="ARBA" id="ARBA00004123"/>
    </source>
</evidence>
<accession>A0AAU9L4D8</accession>
<sequence length="1222" mass="136399">MNGKLKKTRKDSIHVSSLPKSTDYLKLFWTLAESDGHVRIQAAEALLMYLKHSTKQESEVQYTLKRLVRGLASSRDAARQGFSTALSGLLAVFPAQITLEKTHELLREAMAIHSSMKPMEQREHVFGRLFGLLALHRSNRLKTNLSLLVVVIKELFEMAAFKRWFRETCYEAVLTLLVDVPAELFVTELAMVIHQLLQFQPVKGNEEKGRDEWNADQVLLAVGVQRYLHVIGIDQDQEKMKQLPDKFAALNALQRHNVHVLARPLRGSSGCYPRVHSAWFGVFGHVLNPTENALTTLDSELCQETWTVLVENSLVGGSNSDDSAPTSHERQGLALKLFELVAPKLPAPVLRAILTPRFVRCLYNNAVAKRNYLHEAARHCLKSFAACAPAEFFHFLRKQFTSPLSILVTSASSDSDSEEDESLKKKQKLSAGDFHALIELEEKKERKEAVQRRADRARVWAVEAMVAGLLEMLGTKSESYSTKEKLQDDVLCFLVFHSFFKSSRNAESTPSKKSKKVKTTEVDEVVQEATAASPALSETVATYAKTRLFSLLSLGLAGADGVRASASVLSRIFAIAKDMQASSATVSLLDPLDDEATVQFNALTGHVDSLRRKEEKEDGKQSKKTAARRPLSETFLLLFMSVGLQFLDSEQREDAAVVAADLEKCYIQLVAREQEVTSTKQKNKRKEKNKSEEMKEEPVVVLTDLLLSLLAADSSALREIVSQVFRSLLPLLNRACLTTIMNVLQPTAEAECAAADEEDDDFAPGTHGDDDDADDEDGEEDEEAVLDSADALSDALRNDKKLAALHQQDLALAAIVGQVKVRSQRKKDLKRARLQTMHFQLRILDLLKVFVSQRPEPTKDATAKHNALVLSLVAPLFRVFAYVQNADTEKLVLRDRLQAVLHNVLRTKDKIPSGETSRTEALDSLRQIIELIRSTPMDKDHAGKVASAAVVYLVRVICSSESSSDEEVQTIIRESVVDAFTKKHSRFPRTSFEELLTKCPAVGVRVLLEPLVAVAAASEKKEDAGDSETRAAIDEFSKCEVFRLLTVLLRASSKLQQTGELSKAQRSAFERVQKALKTALVRQLAPESVQQLKAKRMKVVMMFTLQLVKFWCSSMDKETTKADVRAVVEAVQVVESNSPVVKGMIRQISEAAGIPFVSAQKQTKEEKKKVLVDEDDELMPEMNDEDDEANKTIARKTKGQSKKTKTFQDKQKRKRKRSIAEK</sequence>